<dbReference type="GeneID" id="83882818"/>
<keyword evidence="1" id="KW-0732">Signal</keyword>
<dbReference type="SUPFAM" id="SSF103247">
    <property type="entry name" value="TT1751-like"/>
    <property type="match status" value="1"/>
</dbReference>
<dbReference type="Proteomes" id="UP000051870">
    <property type="component" value="Unassembled WGS sequence"/>
</dbReference>
<accession>A0A0P1IQU5</accession>
<organism evidence="2 3">
    <name type="scientific">Shimia thalassica</name>
    <dbReference type="NCBI Taxonomy" id="1715693"/>
    <lineage>
        <taxon>Bacteria</taxon>
        <taxon>Pseudomonadati</taxon>
        <taxon>Pseudomonadota</taxon>
        <taxon>Alphaproteobacteria</taxon>
        <taxon>Rhodobacterales</taxon>
        <taxon>Roseobacteraceae</taxon>
    </lineage>
</organism>
<dbReference type="AlphaFoldDB" id="A0A0P1IQU5"/>
<evidence type="ECO:0000256" key="1">
    <source>
        <dbReference type="SAM" id="SignalP"/>
    </source>
</evidence>
<feature type="signal peptide" evidence="1">
    <location>
        <begin position="1"/>
        <end position="19"/>
    </location>
</feature>
<name>A0A0P1IQU5_9RHOB</name>
<dbReference type="InterPro" id="IPR035923">
    <property type="entry name" value="TT1751-like_sf"/>
</dbReference>
<reference evidence="3" key="1">
    <citation type="submission" date="2015-09" db="EMBL/GenBank/DDBJ databases">
        <authorList>
            <person name="Rodrigo-Torres Lidia"/>
            <person name="Arahal R.David."/>
        </authorList>
    </citation>
    <scope>NUCLEOTIDE SEQUENCE [LARGE SCALE GENOMIC DNA]</scope>
    <source>
        <strain evidence="3">CECT 7735</strain>
    </source>
</reference>
<protein>
    <submittedName>
        <fullName evidence="2">Uncharacterized protein</fullName>
    </submittedName>
</protein>
<gene>
    <name evidence="2" type="ORF">PH7735_03849</name>
</gene>
<sequence length="147" mass="15901">MKSVLLAAGLALTASLAVAGDTAVTYTVDQDYDDVIFGLESAITDKGLIIDAVNHVGEMLERTKEDVGSTVTIFDRAEVYNFCSAALSRKVMEADPMNLQFCPYGIFVMQKPGEEGATTIGYRIMPEGPMKEVQALLEDIVQEAISE</sequence>
<feature type="chain" id="PRO_5006065520" evidence="1">
    <location>
        <begin position="20"/>
        <end position="147"/>
    </location>
</feature>
<dbReference type="EMBL" id="CYTW01000006">
    <property type="protein sequence ID" value="CUK13724.1"/>
    <property type="molecule type" value="Genomic_DNA"/>
</dbReference>
<keyword evidence="3" id="KW-1185">Reference proteome</keyword>
<dbReference type="Gene3D" id="3.30.310.70">
    <property type="entry name" value="TT1751-like domain"/>
    <property type="match status" value="1"/>
</dbReference>
<dbReference type="STRING" id="1715693.PH7735_03849"/>
<proteinExistence type="predicted"/>
<evidence type="ECO:0000313" key="2">
    <source>
        <dbReference type="EMBL" id="CUK13724.1"/>
    </source>
</evidence>
<evidence type="ECO:0000313" key="3">
    <source>
        <dbReference type="Proteomes" id="UP000051870"/>
    </source>
</evidence>
<dbReference type="RefSeq" id="WP_058312996.1">
    <property type="nucleotide sequence ID" value="NZ_CYTW01000006.1"/>
</dbReference>